<organism evidence="8 9">
    <name type="scientific">Halteria grandinella</name>
    <dbReference type="NCBI Taxonomy" id="5974"/>
    <lineage>
        <taxon>Eukaryota</taxon>
        <taxon>Sar</taxon>
        <taxon>Alveolata</taxon>
        <taxon>Ciliophora</taxon>
        <taxon>Intramacronucleata</taxon>
        <taxon>Spirotrichea</taxon>
        <taxon>Stichotrichia</taxon>
        <taxon>Sporadotrichida</taxon>
        <taxon>Halteriidae</taxon>
        <taxon>Halteria</taxon>
    </lineage>
</organism>
<evidence type="ECO:0000259" key="7">
    <source>
        <dbReference type="Pfam" id="PF00520"/>
    </source>
</evidence>
<dbReference type="InterPro" id="IPR005821">
    <property type="entry name" value="Ion_trans_dom"/>
</dbReference>
<dbReference type="EMBL" id="RRYP01000488">
    <property type="protein sequence ID" value="TNV87350.1"/>
    <property type="molecule type" value="Genomic_DNA"/>
</dbReference>
<feature type="transmembrane region" description="Helical" evidence="6">
    <location>
        <begin position="1422"/>
        <end position="1442"/>
    </location>
</feature>
<evidence type="ECO:0000256" key="4">
    <source>
        <dbReference type="ARBA" id="ARBA00022989"/>
    </source>
</evidence>
<proteinExistence type="predicted"/>
<dbReference type="OrthoDB" id="437584at2759"/>
<feature type="transmembrane region" description="Helical" evidence="6">
    <location>
        <begin position="1454"/>
        <end position="1472"/>
    </location>
</feature>
<evidence type="ECO:0000256" key="1">
    <source>
        <dbReference type="ARBA" id="ARBA00004141"/>
    </source>
</evidence>
<name>A0A8J8TA65_HALGN</name>
<keyword evidence="2 6" id="KW-0812">Transmembrane</keyword>
<evidence type="ECO:0000256" key="3">
    <source>
        <dbReference type="ARBA" id="ARBA00022737"/>
    </source>
</evidence>
<evidence type="ECO:0000256" key="6">
    <source>
        <dbReference type="SAM" id="Phobius"/>
    </source>
</evidence>
<dbReference type="PANTHER" id="PTHR10582">
    <property type="entry name" value="TRANSIENT RECEPTOR POTENTIAL ION CHANNEL PROTEIN"/>
    <property type="match status" value="1"/>
</dbReference>
<feature type="domain" description="Ion transport" evidence="7">
    <location>
        <begin position="1361"/>
        <end position="1588"/>
    </location>
</feature>
<comment type="subcellular location">
    <subcellularLocation>
        <location evidence="1">Membrane</location>
        <topology evidence="1">Multi-pass membrane protein</topology>
    </subcellularLocation>
</comment>
<keyword evidence="9" id="KW-1185">Reference proteome</keyword>
<evidence type="ECO:0000313" key="8">
    <source>
        <dbReference type="EMBL" id="TNV87350.1"/>
    </source>
</evidence>
<dbReference type="GO" id="GO:0005886">
    <property type="term" value="C:plasma membrane"/>
    <property type="evidence" value="ECO:0007669"/>
    <property type="project" value="TreeGrafter"/>
</dbReference>
<keyword evidence="4 6" id="KW-1133">Transmembrane helix</keyword>
<feature type="transmembrane region" description="Helical" evidence="6">
    <location>
        <begin position="1492"/>
        <end position="1511"/>
    </location>
</feature>
<evidence type="ECO:0000256" key="2">
    <source>
        <dbReference type="ARBA" id="ARBA00022692"/>
    </source>
</evidence>
<evidence type="ECO:0000256" key="5">
    <source>
        <dbReference type="ARBA" id="ARBA00023136"/>
    </source>
</evidence>
<accession>A0A8J8TA65</accession>
<protein>
    <recommendedName>
        <fullName evidence="7">Ion transport domain-containing protein</fullName>
    </recommendedName>
</protein>
<keyword evidence="5 6" id="KW-0472">Membrane</keyword>
<keyword evidence="3" id="KW-0677">Repeat</keyword>
<dbReference type="GO" id="GO:0098703">
    <property type="term" value="P:calcium ion import across plasma membrane"/>
    <property type="evidence" value="ECO:0007669"/>
    <property type="project" value="TreeGrafter"/>
</dbReference>
<dbReference type="Proteomes" id="UP000785679">
    <property type="component" value="Unassembled WGS sequence"/>
</dbReference>
<comment type="caution">
    <text evidence="8">The sequence shown here is derived from an EMBL/GenBank/DDBJ whole genome shotgun (WGS) entry which is preliminary data.</text>
</comment>
<dbReference type="PANTHER" id="PTHR10582:SF2">
    <property type="entry name" value="INACTIVE"/>
    <property type="match status" value="1"/>
</dbReference>
<sequence>MEKQRKALPIWPQRQVQFQIVPIQIEPITNYHGSKTEFAFLVERDPDAEEGRSMIYVLKHFKKQIVQIENPLEGNLDETCLYVDGQQLIVANGNRIKMVEMKNIFEEDNGKKIIARDTIRAFKEASQQVQTSINEPSFEIFDNEAAFRDGFKRKTRIAEQLRLITGVEGAKSQVLNKTFSNLMTPETLIDEGPQLLLFTSLNLDSFIRVLSITRDQSRGHNISLYTQYVPENKKEAILSITIFHITQDEQLEYKIEFFKDQCLNEHHMGDPIKSLRFSLVKSGSETIGRVITENGYWAFIQADLQPIISQYCMKDVFKSIDIMKMKAQKIRIGLERSYLDFTSNQSAVFDYDESHDKLVFKFSQTLDFSKESSMLRALTERFVRIHSEIFRDMNLTNGVLSLVHGQFVSITDFSSTPYDERLRSQPQRQWVHLKSNKSQNQIRGRVNAGQQTHHKAWSFVSTERNIKSIHFMSITQSQCITYLLLSEDSESVKQAIYYPHLNKILQVSNVFTIPKGQKIFRIQNHFDTNKFKHQGDAKTQQYLEVRESLDKPLDIYKTTQTSQIVLFARNLDADYTLIKMEGAPTSHLFLMNKASSQLKIYQIPANGTIYSQKELDLTLSQTINNFPYKTYNTYYYFNEVIHFLDNGDVKRINLSNGNKFSYDTKGYITQFRMLDGQSIFTKDKFDRVYFLDLSLLNFDFDNPKAPKCMYMSQDVVGRALIRPLFTNSMPSFQPKIEGDQFNCASVLFIDPYKVACIPNLSDPFISCDSSYSFASQTLGFNSYPHIISPSEFNHFISCLYGDRGLIKTWNLGSGKVTQIKQLDADTKSLLKDFKYFSQWDDYNIARRQEQDGFASFIKFKVAPQEVQISCIFKHQHTLGNNLFVSSDNNILLEYDKLIIQVSQLVLDDQGIYQTKILFMMRNKYPNFQYPLYFTADFTKYMEFTNSKFICFYSIPQSQDKKQFIKKEYVKVQAFNVPAQTKIYQDKQSGLFMIEFESLNRIRFVNNYNIEQVIPIDRDLENQADLIKERNVQGQQMGLDFFSRFRDIQRNTRQLQKLESLDLIQIKSLMVQARTQTDCSSLAIENKDHIKSIAIPNNMRVLQSFTFMDWRLLRQLSNGELDIKTLSRFTRNRQQQLLTTILPSGETLIHLLVQCNGALLEELLCFLHINHYTLKFLPDLKGITPLHYCVRDQQTINATKLLKVLSETPLNNHAQYIQSLLPELLQICPMALGDYLDARLIQIPWTPVFTEGKLKHEAGSDFAVVPMNLYPLNEQVMKQNLFDSNEKYGDIKLPLNVVLSDIPDLHMIGSRVGQEFLKQLSSIKHSTSLFSKRYIQALVEIKWPPIRRALMIQIFLPYLIYLALFNYYALFLVYEPDYRGSFTKVTVEIMLLTLTLHAMTYEVREYRAEPEHYLRHFWNYLDVLPKIVVLFSMALELFGELFIDPEISDALIQKLNSISIFCLWINILNYLRLFRKTGYLIHLIIQVIIDMKYFLMIVGITLLSFSSTFYILSRSNTEGGDFLEGSYINANTFIYQLLLGQFNPDEFGPTNLGLTWFFFVLATLFLIVVMLNLLISIISATFSEVQSQAKERMYFEFAQMIVENYHLLTPSTIRDLDRRGKYLYLAWLEESVTVDERAAQDQAMREYLQGQMRMVVKSVREGIEEGERAREGEIAGLVKKIGELQEEIKGLKKQ</sequence>
<dbReference type="Pfam" id="PF00520">
    <property type="entry name" value="Ion_trans"/>
    <property type="match status" value="1"/>
</dbReference>
<feature type="transmembrane region" description="Helical" evidence="6">
    <location>
        <begin position="1555"/>
        <end position="1581"/>
    </location>
</feature>
<dbReference type="GO" id="GO:0005216">
    <property type="term" value="F:monoatomic ion channel activity"/>
    <property type="evidence" value="ECO:0007669"/>
    <property type="project" value="InterPro"/>
</dbReference>
<dbReference type="InterPro" id="IPR024862">
    <property type="entry name" value="TRPV"/>
</dbReference>
<feature type="transmembrane region" description="Helical" evidence="6">
    <location>
        <begin position="1354"/>
        <end position="1373"/>
    </location>
</feature>
<gene>
    <name evidence="8" type="ORF">FGO68_gene6391</name>
</gene>
<reference evidence="8" key="1">
    <citation type="submission" date="2019-06" db="EMBL/GenBank/DDBJ databases">
        <authorList>
            <person name="Zheng W."/>
        </authorList>
    </citation>
    <scope>NUCLEOTIDE SEQUENCE</scope>
    <source>
        <strain evidence="8">QDHG01</strain>
    </source>
</reference>
<evidence type="ECO:0000313" key="9">
    <source>
        <dbReference type="Proteomes" id="UP000785679"/>
    </source>
</evidence>